<dbReference type="Pfam" id="PF13719">
    <property type="entry name" value="Zn_ribbon_5"/>
    <property type="match status" value="1"/>
</dbReference>
<evidence type="ECO:0000256" key="1">
    <source>
        <dbReference type="SAM" id="MobiDB-lite"/>
    </source>
</evidence>
<protein>
    <submittedName>
        <fullName evidence="4">DUF3426 domain-containing protein</fullName>
    </submittedName>
</protein>
<reference evidence="5" key="1">
    <citation type="journal article" date="2019" name="Int. J. Syst. Evol. Microbiol.">
        <title>The Global Catalogue of Microorganisms (GCM) 10K type strain sequencing project: providing services to taxonomists for standard genome sequencing and annotation.</title>
        <authorList>
            <consortium name="The Broad Institute Genomics Platform"/>
            <consortium name="The Broad Institute Genome Sequencing Center for Infectious Disease"/>
            <person name="Wu L."/>
            <person name="Ma J."/>
        </authorList>
    </citation>
    <scope>NUCLEOTIDE SEQUENCE [LARGE SCALE GENOMIC DNA]</scope>
    <source>
        <strain evidence="5">JCM 15503</strain>
    </source>
</reference>
<gene>
    <name evidence="4" type="ORF">GCM10009107_57120</name>
</gene>
<comment type="caution">
    <text evidence="4">The sequence shown here is derived from an EMBL/GenBank/DDBJ whole genome shotgun (WGS) entry which is preliminary data.</text>
</comment>
<feature type="compositionally biased region" description="Basic and acidic residues" evidence="1">
    <location>
        <begin position="126"/>
        <end position="137"/>
    </location>
</feature>
<dbReference type="InterPro" id="IPR011723">
    <property type="entry name" value="Znf/thioredoxin_put"/>
</dbReference>
<feature type="transmembrane region" description="Helical" evidence="2">
    <location>
        <begin position="239"/>
        <end position="259"/>
    </location>
</feature>
<dbReference type="InterPro" id="IPR021834">
    <property type="entry name" value="DUF3426"/>
</dbReference>
<accession>A0ABP3VTX1</accession>
<evidence type="ECO:0000256" key="2">
    <source>
        <dbReference type="SAM" id="Phobius"/>
    </source>
</evidence>
<proteinExistence type="predicted"/>
<dbReference type="NCBIfam" id="TIGR02098">
    <property type="entry name" value="MJ0042_CXXC"/>
    <property type="match status" value="1"/>
</dbReference>
<evidence type="ECO:0000259" key="3">
    <source>
        <dbReference type="Pfam" id="PF13719"/>
    </source>
</evidence>
<organism evidence="4 5">
    <name type="scientific">Ideonella azotifigens</name>
    <dbReference type="NCBI Taxonomy" id="513160"/>
    <lineage>
        <taxon>Bacteria</taxon>
        <taxon>Pseudomonadati</taxon>
        <taxon>Pseudomonadota</taxon>
        <taxon>Betaproteobacteria</taxon>
        <taxon>Burkholderiales</taxon>
        <taxon>Sphaerotilaceae</taxon>
        <taxon>Ideonella</taxon>
    </lineage>
</organism>
<dbReference type="Pfam" id="PF11906">
    <property type="entry name" value="DUF3426"/>
    <property type="match status" value="1"/>
</dbReference>
<dbReference type="EMBL" id="BAAAEW010000047">
    <property type="protein sequence ID" value="GAA0767828.1"/>
    <property type="molecule type" value="Genomic_DNA"/>
</dbReference>
<keyword evidence="5" id="KW-1185">Reference proteome</keyword>
<feature type="region of interest" description="Disordered" evidence="1">
    <location>
        <begin position="196"/>
        <end position="218"/>
    </location>
</feature>
<keyword evidence="2" id="KW-1133">Transmembrane helix</keyword>
<dbReference type="RefSeq" id="WP_231010226.1">
    <property type="nucleotide sequence ID" value="NZ_BAAAEW010000047.1"/>
</dbReference>
<evidence type="ECO:0000313" key="4">
    <source>
        <dbReference type="EMBL" id="GAA0767828.1"/>
    </source>
</evidence>
<name>A0ABP3VTX1_9BURK</name>
<feature type="region of interest" description="Disordered" evidence="1">
    <location>
        <begin position="119"/>
        <end position="177"/>
    </location>
</feature>
<keyword evidence="2" id="KW-0812">Transmembrane</keyword>
<dbReference type="Proteomes" id="UP001500279">
    <property type="component" value="Unassembled WGS sequence"/>
</dbReference>
<feature type="compositionally biased region" description="Pro residues" evidence="1">
    <location>
        <begin position="153"/>
        <end position="165"/>
    </location>
</feature>
<keyword evidence="2" id="KW-0472">Membrane</keyword>
<feature type="domain" description="Zinc finger/thioredoxin putative" evidence="3">
    <location>
        <begin position="3"/>
        <end position="39"/>
    </location>
</feature>
<sequence length="387" mass="41424">MSLATRCPACGTVFRVVQDQLKVSQGWVRCGQCHEVFNALEGLFELPPQPPVAPPPVPAHGFGPSIVDRSTFGATSAATQAVNTASATSAQAPMPQSSSVVFSDLDDDEAAQRAFEATEPAALDALAERPTRGERPDFTFTRSPSEREAAEALPPPPPPPVPPVATEPVSSFVAESPSALEDEARLLDTDALAAPFDASETPDSSFAPGRQRDPHLPRQPEFIRQAERAARWRHPAVRAVLASACGLLGLLLLGQLALYQRDVLAARWPSLRPALNAACQTLRCRVASPYALDQIVLDASHLSATDKPGVLRLDADLHNRAEHPVRTPALELSISSDSGSVLLRKVLLPAELGHGDTLEADGAWHLDLRLDIGELHVAGYTLEVFYP</sequence>
<evidence type="ECO:0000313" key="5">
    <source>
        <dbReference type="Proteomes" id="UP001500279"/>
    </source>
</evidence>